<gene>
    <name evidence="3" type="ORF">LDAN0322_LOCUS1092</name>
</gene>
<dbReference type="InterPro" id="IPR016040">
    <property type="entry name" value="NAD(P)-bd_dom"/>
</dbReference>
<dbReference type="EMBL" id="HBEU01001640">
    <property type="protein sequence ID" value="CAD8574947.1"/>
    <property type="molecule type" value="Transcribed_RNA"/>
</dbReference>
<organism evidence="3">
    <name type="scientific">Leptocylindrus aporus</name>
    <dbReference type="NCBI Taxonomy" id="1398097"/>
    <lineage>
        <taxon>Eukaryota</taxon>
        <taxon>Sar</taxon>
        <taxon>Stramenopiles</taxon>
        <taxon>Ochrophyta</taxon>
        <taxon>Bacillariophyta</taxon>
        <taxon>Coscinodiscophyceae</taxon>
        <taxon>Chaetocerotophycidae</taxon>
        <taxon>Leptocylindrales</taxon>
        <taxon>Leptocylindraceae</taxon>
        <taxon>Leptocylindrus</taxon>
    </lineage>
</organism>
<evidence type="ECO:0000256" key="1">
    <source>
        <dbReference type="SAM" id="SignalP"/>
    </source>
</evidence>
<dbReference type="SUPFAM" id="SSF51735">
    <property type="entry name" value="NAD(P)-binding Rossmann-fold domains"/>
    <property type="match status" value="1"/>
</dbReference>
<evidence type="ECO:0000259" key="2">
    <source>
        <dbReference type="Pfam" id="PF13460"/>
    </source>
</evidence>
<evidence type="ECO:0000313" key="3">
    <source>
        <dbReference type="EMBL" id="CAD8574947.1"/>
    </source>
</evidence>
<keyword evidence="1" id="KW-0732">Signal</keyword>
<feature type="chain" id="PRO_5031537879" description="NAD(P)-binding domain-containing protein" evidence="1">
    <location>
        <begin position="24"/>
        <end position="281"/>
    </location>
</feature>
<sequence>MKVTIAASLLSLSLSLSLSTSSAFVVPTFGTQQGPNSQLDATIAVIGASGLTSAECVYQLLEAGDTVIGLTRNPANLKIPKGSGGSSADQPLVSDRLNCIAGDVTNMEDVRKVFEAGDIDGVIVGLGGKTSDVGETMLTDGTKNVIAAMKEKGVSRISVVSSIGVGDSENQAPFAFKLLMYTVMKKIFTDKNAQEEAVINSGLDYCIVRPGGLTVDSPTGVINVIEGEAGSITRADVASFCIDSVKLPKEEFPYIGKTPCISSVGGVGWTKDRSKAARGEM</sequence>
<dbReference type="Pfam" id="PF13460">
    <property type="entry name" value="NAD_binding_10"/>
    <property type="match status" value="1"/>
</dbReference>
<name>A0A7S0KAA5_9STRA</name>
<feature type="signal peptide" evidence="1">
    <location>
        <begin position="1"/>
        <end position="23"/>
    </location>
</feature>
<proteinExistence type="predicted"/>
<dbReference type="PANTHER" id="PTHR15020">
    <property type="entry name" value="FLAVIN REDUCTASE-RELATED"/>
    <property type="match status" value="1"/>
</dbReference>
<dbReference type="InterPro" id="IPR036291">
    <property type="entry name" value="NAD(P)-bd_dom_sf"/>
</dbReference>
<feature type="domain" description="NAD(P)-binding" evidence="2">
    <location>
        <begin position="47"/>
        <end position="246"/>
    </location>
</feature>
<dbReference type="Gene3D" id="3.40.50.720">
    <property type="entry name" value="NAD(P)-binding Rossmann-like Domain"/>
    <property type="match status" value="1"/>
</dbReference>
<dbReference type="AlphaFoldDB" id="A0A7S0KAA5"/>
<reference evidence="3" key="1">
    <citation type="submission" date="2021-01" db="EMBL/GenBank/DDBJ databases">
        <authorList>
            <person name="Corre E."/>
            <person name="Pelletier E."/>
            <person name="Niang G."/>
            <person name="Scheremetjew M."/>
            <person name="Finn R."/>
            <person name="Kale V."/>
            <person name="Holt S."/>
            <person name="Cochrane G."/>
            <person name="Meng A."/>
            <person name="Brown T."/>
            <person name="Cohen L."/>
        </authorList>
    </citation>
    <scope>NUCLEOTIDE SEQUENCE</scope>
    <source>
        <strain evidence="3">B651</strain>
    </source>
</reference>
<dbReference type="PANTHER" id="PTHR15020:SF45">
    <property type="entry name" value="NAD(P)-BINDING DOMAIN-CONTAINING PROTEIN"/>
    <property type="match status" value="1"/>
</dbReference>
<accession>A0A7S0KAA5</accession>
<protein>
    <recommendedName>
        <fullName evidence="2">NAD(P)-binding domain-containing protein</fullName>
    </recommendedName>
</protein>